<comment type="caution">
    <text evidence="7">The sequence shown here is derived from an EMBL/GenBank/DDBJ whole genome shotgun (WGS) entry which is preliminary data.</text>
</comment>
<evidence type="ECO:0000313" key="8">
    <source>
        <dbReference type="Proteomes" id="UP001211907"/>
    </source>
</evidence>
<keyword evidence="5" id="KW-0496">Mitochondrion</keyword>
<dbReference type="PANTHER" id="PTHR21382:SF1">
    <property type="entry name" value="NADH DEHYDROGENASE [UBIQUINONE] 1 ALPHA SUBCOMPLEX SUBUNIT 11"/>
    <property type="match status" value="1"/>
</dbReference>
<keyword evidence="8" id="KW-1185">Reference proteome</keyword>
<keyword evidence="6" id="KW-0472">Membrane</keyword>
<evidence type="ECO:0000256" key="2">
    <source>
        <dbReference type="ARBA" id="ARBA00022692"/>
    </source>
</evidence>
<keyword evidence="4" id="KW-1133">Transmembrane helix</keyword>
<dbReference type="Pfam" id="PF02466">
    <property type="entry name" value="Tim17"/>
    <property type="match status" value="1"/>
</dbReference>
<dbReference type="GO" id="GO:0045271">
    <property type="term" value="C:respiratory chain complex I"/>
    <property type="evidence" value="ECO:0007669"/>
    <property type="project" value="InterPro"/>
</dbReference>
<comment type="subcellular location">
    <subcellularLocation>
        <location evidence="1">Mitochondrion inner membrane</location>
        <topology evidence="1">Multi-pass membrane protein</topology>
    </subcellularLocation>
</comment>
<evidence type="ECO:0000256" key="4">
    <source>
        <dbReference type="ARBA" id="ARBA00022989"/>
    </source>
</evidence>
<dbReference type="GO" id="GO:0005743">
    <property type="term" value="C:mitochondrial inner membrane"/>
    <property type="evidence" value="ECO:0007669"/>
    <property type="project" value="UniProtKB-SubCell"/>
</dbReference>
<evidence type="ECO:0000256" key="5">
    <source>
        <dbReference type="ARBA" id="ARBA00023128"/>
    </source>
</evidence>
<evidence type="ECO:0000256" key="1">
    <source>
        <dbReference type="ARBA" id="ARBA00004448"/>
    </source>
</evidence>
<dbReference type="AlphaFoldDB" id="A0AAD5T2Z1"/>
<sequence>MSFLFSQAHANTQRRKEKALDTHAHSSLLHASPVDAVARGLLVGAPVGALYGASKAWWFEYPPRAGYALLARQAGLIAGIAAVYAGTNSLVAHARNKDDVWNAPYAGFASGFVYGMRCLALYGKFFADQYNENLSRTPFEKRDAHPPIFIGNPRDQYKARWEAIKEREATAAAESDE</sequence>
<name>A0AAD5T2Z1_9FUNG</name>
<protein>
    <submittedName>
        <fullName evidence="7">Uncharacterized protein</fullName>
    </submittedName>
</protein>
<evidence type="ECO:0000313" key="7">
    <source>
        <dbReference type="EMBL" id="KAJ3124470.1"/>
    </source>
</evidence>
<dbReference type="InterPro" id="IPR039205">
    <property type="entry name" value="NDUFA11"/>
</dbReference>
<dbReference type="Proteomes" id="UP001211907">
    <property type="component" value="Unassembled WGS sequence"/>
</dbReference>
<reference evidence="7" key="1">
    <citation type="submission" date="2020-05" db="EMBL/GenBank/DDBJ databases">
        <title>Phylogenomic resolution of chytrid fungi.</title>
        <authorList>
            <person name="Stajich J.E."/>
            <person name="Amses K."/>
            <person name="Simmons R."/>
            <person name="Seto K."/>
            <person name="Myers J."/>
            <person name="Bonds A."/>
            <person name="Quandt C.A."/>
            <person name="Barry K."/>
            <person name="Liu P."/>
            <person name="Grigoriev I."/>
            <person name="Longcore J.E."/>
            <person name="James T.Y."/>
        </authorList>
    </citation>
    <scope>NUCLEOTIDE SEQUENCE</scope>
    <source>
        <strain evidence="7">JEL0513</strain>
    </source>
</reference>
<keyword evidence="2" id="KW-0812">Transmembrane</keyword>
<dbReference type="PANTHER" id="PTHR21382">
    <property type="entry name" value="NADH-UBIQUINONE OXIDOREDUCTASE SUBUNIT"/>
    <property type="match status" value="1"/>
</dbReference>
<proteinExistence type="predicted"/>
<dbReference type="GO" id="GO:0006120">
    <property type="term" value="P:mitochondrial electron transport, NADH to ubiquinone"/>
    <property type="evidence" value="ECO:0007669"/>
    <property type="project" value="InterPro"/>
</dbReference>
<evidence type="ECO:0000256" key="3">
    <source>
        <dbReference type="ARBA" id="ARBA00022792"/>
    </source>
</evidence>
<dbReference type="EMBL" id="JADGJH010000670">
    <property type="protein sequence ID" value="KAJ3124470.1"/>
    <property type="molecule type" value="Genomic_DNA"/>
</dbReference>
<keyword evidence="3" id="KW-0999">Mitochondrion inner membrane</keyword>
<accession>A0AAD5T2Z1</accession>
<evidence type="ECO:0000256" key="6">
    <source>
        <dbReference type="ARBA" id="ARBA00023136"/>
    </source>
</evidence>
<gene>
    <name evidence="7" type="ORF">HK100_011232</name>
</gene>
<organism evidence="7 8">
    <name type="scientific">Physocladia obscura</name>
    <dbReference type="NCBI Taxonomy" id="109957"/>
    <lineage>
        <taxon>Eukaryota</taxon>
        <taxon>Fungi</taxon>
        <taxon>Fungi incertae sedis</taxon>
        <taxon>Chytridiomycota</taxon>
        <taxon>Chytridiomycota incertae sedis</taxon>
        <taxon>Chytridiomycetes</taxon>
        <taxon>Chytridiales</taxon>
        <taxon>Chytriomycetaceae</taxon>
        <taxon>Physocladia</taxon>
    </lineage>
</organism>